<dbReference type="InterPro" id="IPR011032">
    <property type="entry name" value="GroES-like_sf"/>
</dbReference>
<dbReference type="InterPro" id="IPR020818">
    <property type="entry name" value="Chaperonin_GroES"/>
</dbReference>
<dbReference type="GO" id="GO:0005524">
    <property type="term" value="F:ATP binding"/>
    <property type="evidence" value="ECO:0007669"/>
    <property type="project" value="InterPro"/>
</dbReference>
<dbReference type="InterPro" id="IPR037124">
    <property type="entry name" value="Chaperonin_GroES_sf"/>
</dbReference>
<sequence>MSKSKSNDGFQPVGDRVLIKRIKIEGEQKTESGIIMPGSNKKKMFENLAKVVAVGDGEKISDHVKPNVHVFVADDAPSIVMDEEMGLHVIGHDSIIGVL</sequence>
<keyword evidence="1" id="KW-0143">Chaperone</keyword>
<dbReference type="PRINTS" id="PR00297">
    <property type="entry name" value="CHAPERONIN10"/>
</dbReference>
<dbReference type="EMBL" id="KU970781">
    <property type="protein sequence ID" value="ASN63375.1"/>
    <property type="molecule type" value="Genomic_DNA"/>
</dbReference>
<name>A0A221S3K2_9VIRU</name>
<dbReference type="SMART" id="SM00883">
    <property type="entry name" value="Cpn10"/>
    <property type="match status" value="1"/>
</dbReference>
<dbReference type="CDD" id="cd00320">
    <property type="entry name" value="cpn10"/>
    <property type="match status" value="1"/>
</dbReference>
<dbReference type="Pfam" id="PF00166">
    <property type="entry name" value="Cpn10"/>
    <property type="match status" value="1"/>
</dbReference>
<protein>
    <submittedName>
        <fullName evidence="2">Co-chaperonin GroES</fullName>
    </submittedName>
</protein>
<proteinExistence type="predicted"/>
<evidence type="ECO:0000256" key="1">
    <source>
        <dbReference type="ARBA" id="ARBA00023186"/>
    </source>
</evidence>
<gene>
    <name evidence="2" type="primary">groES</name>
</gene>
<accession>A0A221S3K2</accession>
<dbReference type="SUPFAM" id="SSF50129">
    <property type="entry name" value="GroES-like"/>
    <property type="match status" value="1"/>
</dbReference>
<reference evidence="2" key="1">
    <citation type="submission" date="2016-03" db="EMBL/GenBank/DDBJ databases">
        <title>Novel chaperonins are prevalent in the virioplankton and link to viral biology and ecology.</title>
        <authorList>
            <person name="Marine R.L."/>
            <person name="Nasko D.J."/>
            <person name="Polson S.W."/>
            <person name="Wommack K.E."/>
        </authorList>
    </citation>
    <scope>NUCLEOTIDE SEQUENCE</scope>
</reference>
<dbReference type="Gene3D" id="2.30.33.40">
    <property type="entry name" value="GroES chaperonin"/>
    <property type="match status" value="1"/>
</dbReference>
<dbReference type="GO" id="GO:0044183">
    <property type="term" value="F:protein folding chaperone"/>
    <property type="evidence" value="ECO:0007669"/>
    <property type="project" value="InterPro"/>
</dbReference>
<organism evidence="2">
    <name type="scientific">uncultured virus</name>
    <dbReference type="NCBI Taxonomy" id="340016"/>
    <lineage>
        <taxon>Viruses</taxon>
        <taxon>environmental samples</taxon>
    </lineage>
</organism>
<evidence type="ECO:0000313" key="2">
    <source>
        <dbReference type="EMBL" id="ASN63375.1"/>
    </source>
</evidence>